<evidence type="ECO:0000313" key="1">
    <source>
        <dbReference type="EMBL" id="GBM63526.1"/>
    </source>
</evidence>
<evidence type="ECO:0000313" key="2">
    <source>
        <dbReference type="Proteomes" id="UP000499080"/>
    </source>
</evidence>
<dbReference type="EMBL" id="BGPR01001872">
    <property type="protein sequence ID" value="GBM63526.1"/>
    <property type="molecule type" value="Genomic_DNA"/>
</dbReference>
<gene>
    <name evidence="1" type="ORF">AVEN_73803_1</name>
</gene>
<dbReference type="AlphaFoldDB" id="A0A4Y2HE07"/>
<dbReference type="Proteomes" id="UP000499080">
    <property type="component" value="Unassembled WGS sequence"/>
</dbReference>
<dbReference type="OrthoDB" id="6624230at2759"/>
<keyword evidence="2" id="KW-1185">Reference proteome</keyword>
<comment type="caution">
    <text evidence="1">The sequence shown here is derived from an EMBL/GenBank/DDBJ whole genome shotgun (WGS) entry which is preliminary data.</text>
</comment>
<sequence>MKCAELHKSKDCPKPRDAPPKCLYCNGAHTAIFTGCPKISINRKSLPAAPENYWLDLAVIAKVKASPIPTVEPIPTSLNSASQFIPDLCNLHPLQTLQLRKLFSNKCLI</sequence>
<reference evidence="1 2" key="1">
    <citation type="journal article" date="2019" name="Sci. Rep.">
        <title>Orb-weaving spider Araneus ventricosus genome elucidates the spidroin gene catalogue.</title>
        <authorList>
            <person name="Kono N."/>
            <person name="Nakamura H."/>
            <person name="Ohtoshi R."/>
            <person name="Moran D.A.P."/>
            <person name="Shinohara A."/>
            <person name="Yoshida Y."/>
            <person name="Fujiwara M."/>
            <person name="Mori M."/>
            <person name="Tomita M."/>
            <person name="Arakawa K."/>
        </authorList>
    </citation>
    <scope>NUCLEOTIDE SEQUENCE [LARGE SCALE GENOMIC DNA]</scope>
</reference>
<proteinExistence type="predicted"/>
<organism evidence="1 2">
    <name type="scientific">Araneus ventricosus</name>
    <name type="common">Orbweaver spider</name>
    <name type="synonym">Epeira ventricosa</name>
    <dbReference type="NCBI Taxonomy" id="182803"/>
    <lineage>
        <taxon>Eukaryota</taxon>
        <taxon>Metazoa</taxon>
        <taxon>Ecdysozoa</taxon>
        <taxon>Arthropoda</taxon>
        <taxon>Chelicerata</taxon>
        <taxon>Arachnida</taxon>
        <taxon>Araneae</taxon>
        <taxon>Araneomorphae</taxon>
        <taxon>Entelegynae</taxon>
        <taxon>Araneoidea</taxon>
        <taxon>Araneidae</taxon>
        <taxon>Araneus</taxon>
    </lineage>
</organism>
<accession>A0A4Y2HE07</accession>
<protein>
    <submittedName>
        <fullName evidence="1">Uncharacterized protein</fullName>
    </submittedName>
</protein>
<name>A0A4Y2HE07_ARAVE</name>